<evidence type="ECO:0000256" key="9">
    <source>
        <dbReference type="SAM" id="MobiDB-lite"/>
    </source>
</evidence>
<evidence type="ECO:0000256" key="7">
    <source>
        <dbReference type="ARBA" id="ARBA00046317"/>
    </source>
</evidence>
<dbReference type="SUPFAM" id="SSF52440">
    <property type="entry name" value="PreATP-grasp domain"/>
    <property type="match status" value="1"/>
</dbReference>
<dbReference type="Pfam" id="PF02785">
    <property type="entry name" value="Biotin_carb_C"/>
    <property type="match status" value="1"/>
</dbReference>
<dbReference type="PANTHER" id="PTHR18866:SF33">
    <property type="entry name" value="METHYLCROTONOYL-COA CARBOXYLASE SUBUNIT ALPHA, MITOCHONDRIAL-RELATED"/>
    <property type="match status" value="1"/>
</dbReference>
<dbReference type="PROSITE" id="PS00866">
    <property type="entry name" value="CPSASE_1"/>
    <property type="match status" value="1"/>
</dbReference>
<dbReference type="Pfam" id="PF00289">
    <property type="entry name" value="Biotin_carb_N"/>
    <property type="match status" value="1"/>
</dbReference>
<accession>A0A516X1E8</accession>
<evidence type="ECO:0000259" key="11">
    <source>
        <dbReference type="PROSITE" id="PS50975"/>
    </source>
</evidence>
<reference evidence="13 14" key="1">
    <citation type="submission" date="2019-07" db="EMBL/GenBank/DDBJ databases">
        <title>Tomitella cavernea sp. nov., an actinomycete isolated from soil.</title>
        <authorList>
            <person name="Cheng J."/>
        </authorList>
    </citation>
    <scope>NUCLEOTIDE SEQUENCE [LARGE SCALE GENOMIC DNA]</scope>
    <source>
        <strain evidence="13 14">HY188</strain>
    </source>
</reference>
<dbReference type="SUPFAM" id="SSF51246">
    <property type="entry name" value="Rudiment single hybrid motif"/>
    <property type="match status" value="1"/>
</dbReference>
<dbReference type="Gene3D" id="3.30.700.40">
    <property type="match status" value="1"/>
</dbReference>
<dbReference type="InterPro" id="IPR011053">
    <property type="entry name" value="Single_hybrid_motif"/>
</dbReference>
<dbReference type="InterPro" id="IPR011764">
    <property type="entry name" value="Biotin_carboxylation_dom"/>
</dbReference>
<dbReference type="SUPFAM" id="SSF51230">
    <property type="entry name" value="Single hybrid motif"/>
    <property type="match status" value="1"/>
</dbReference>
<dbReference type="InterPro" id="IPR016185">
    <property type="entry name" value="PreATP-grasp_dom_sf"/>
</dbReference>
<dbReference type="Pfam" id="PF21139">
    <property type="entry name" value="BT_MCC_alpha"/>
    <property type="match status" value="1"/>
</dbReference>
<feature type="domain" description="Biotin carboxylation" evidence="12">
    <location>
        <begin position="9"/>
        <end position="456"/>
    </location>
</feature>
<evidence type="ECO:0000256" key="3">
    <source>
        <dbReference type="ARBA" id="ARBA00022598"/>
    </source>
</evidence>
<dbReference type="InterPro" id="IPR005479">
    <property type="entry name" value="CPAse_ATP-bd"/>
</dbReference>
<evidence type="ECO:0000256" key="1">
    <source>
        <dbReference type="ARBA" id="ARBA00001953"/>
    </source>
</evidence>
<sequence>MRKSERKQGFDTVLVANRGEIAVRVMRTLRRLGIRSVAVYSDADADARHVAEADVAVHLGPAAARESYLRIDKVIDAAVRTGAQAVHPGYGFLSENPEFSAACAEAGIAFLGPSAHAIEVMGDKITAKKAVTAFDVPVVPGIAEPGLTDEELIAASGDIGFPVLIKPSAGGGGKGMHLVDEPSALPDALATARREAASAFGDDTLFLERYVLRPRHIEVQVLADGHGEVVHLGERECSLQRRHQKVIEEAPSPLLDEATRARIGAAACDTARSVDYLGVGTVEFIVSADRPDEFFFMEMNTRLQVEHPVTELVTGVDLVEWQLRVAAGEKIDFRQEDVVMTGHAVEGRVYAEDPARGFLPTGGTVLAALEPHGEGVRIDSSLRDGTAVGSDYDPMLAKVIGYGTDRAEAMSRLDRALAQTAVHGVQTNIEFLRYLLADDRVAAGDLDTLLLDARAEEFSPAPAPDDTMVAAALVRQQRLTAGGRSPWATEIGWRVGGTAPVRTRMRSPLRAETVSVWGSPAAARVHVGEQPPVGASVLDYSPEPGGRLGAVIDGVHRAYRVSESGSDIWVSDDRGTWRLGEEEVRRTARTRGPQKAEVLSPMPGSVIAVVADTGSTVSEGAPVVVVEAMKMEHTLTAPVAGTVENLVTVGEQVGLEQVLARLVPDDTAPDDTAPDGAGAEGDGAGDGPGDGPAGQDDTAETIAQEAS</sequence>
<dbReference type="PROSITE" id="PS50968">
    <property type="entry name" value="BIOTINYL_LIPOYL"/>
    <property type="match status" value="1"/>
</dbReference>
<comment type="cofactor">
    <cofactor evidence="1">
        <name>biotin</name>
        <dbReference type="ChEBI" id="CHEBI:57586"/>
    </cofactor>
</comment>
<keyword evidence="5 8" id="KW-0067">ATP-binding</keyword>
<dbReference type="FunFam" id="3.30.470.20:FF:000028">
    <property type="entry name" value="Methylcrotonoyl-CoA carboxylase subunit alpha, mitochondrial"/>
    <property type="match status" value="1"/>
</dbReference>
<keyword evidence="4 8" id="KW-0547">Nucleotide-binding</keyword>
<dbReference type="GO" id="GO:0005524">
    <property type="term" value="F:ATP binding"/>
    <property type="evidence" value="ECO:0007669"/>
    <property type="project" value="UniProtKB-UniRule"/>
</dbReference>
<feature type="region of interest" description="Disordered" evidence="9">
    <location>
        <begin position="665"/>
        <end position="707"/>
    </location>
</feature>
<evidence type="ECO:0000256" key="4">
    <source>
        <dbReference type="ARBA" id="ARBA00022741"/>
    </source>
</evidence>
<dbReference type="PROSITE" id="PS50975">
    <property type="entry name" value="ATP_GRASP"/>
    <property type="match status" value="1"/>
</dbReference>
<dbReference type="InterPro" id="IPR005481">
    <property type="entry name" value="BC-like_N"/>
</dbReference>
<name>A0A516X1E8_9ACTN</name>
<keyword evidence="3" id="KW-0436">Ligase</keyword>
<protein>
    <recommendedName>
        <fullName evidence="2">biotin carboxylase</fullName>
        <ecNumber evidence="2">6.3.4.14</ecNumber>
    </recommendedName>
</protein>
<dbReference type="Proteomes" id="UP000317344">
    <property type="component" value="Chromosome"/>
</dbReference>
<evidence type="ECO:0000256" key="5">
    <source>
        <dbReference type="ARBA" id="ARBA00022840"/>
    </source>
</evidence>
<evidence type="ECO:0000259" key="10">
    <source>
        <dbReference type="PROSITE" id="PS50968"/>
    </source>
</evidence>
<proteinExistence type="predicted"/>
<dbReference type="Pfam" id="PF02786">
    <property type="entry name" value="CPSase_L_D2"/>
    <property type="match status" value="1"/>
</dbReference>
<comment type="pathway">
    <text evidence="7">Amino-acid degradation; L-leucine degradation.</text>
</comment>
<dbReference type="CDD" id="cd06850">
    <property type="entry name" value="biotinyl_domain"/>
    <property type="match status" value="1"/>
</dbReference>
<dbReference type="InterPro" id="IPR011054">
    <property type="entry name" value="Rudment_hybrid_motif"/>
</dbReference>
<dbReference type="Pfam" id="PF00364">
    <property type="entry name" value="Biotin_lipoyl"/>
    <property type="match status" value="1"/>
</dbReference>
<feature type="domain" description="ATP-grasp" evidence="11">
    <location>
        <begin position="128"/>
        <end position="327"/>
    </location>
</feature>
<feature type="compositionally biased region" description="Gly residues" evidence="9">
    <location>
        <begin position="678"/>
        <end position="692"/>
    </location>
</feature>
<keyword evidence="14" id="KW-1185">Reference proteome</keyword>
<dbReference type="EMBL" id="CP041765">
    <property type="protein sequence ID" value="QDQ96883.1"/>
    <property type="molecule type" value="Genomic_DNA"/>
</dbReference>
<dbReference type="KEGG" id="toy:FO059_05455"/>
<dbReference type="GO" id="GO:0046872">
    <property type="term" value="F:metal ion binding"/>
    <property type="evidence" value="ECO:0007669"/>
    <property type="project" value="InterPro"/>
</dbReference>
<feature type="domain" description="Lipoyl-binding" evidence="10">
    <location>
        <begin position="587"/>
        <end position="663"/>
    </location>
</feature>
<dbReference type="InterPro" id="IPR048429">
    <property type="entry name" value="MCC_alpha_BT"/>
</dbReference>
<evidence type="ECO:0000256" key="2">
    <source>
        <dbReference type="ARBA" id="ARBA00013263"/>
    </source>
</evidence>
<dbReference type="PROSITE" id="PS00867">
    <property type="entry name" value="CPSASE_2"/>
    <property type="match status" value="1"/>
</dbReference>
<dbReference type="Gene3D" id="3.30.470.20">
    <property type="entry name" value="ATP-grasp fold, B domain"/>
    <property type="match status" value="1"/>
</dbReference>
<dbReference type="InterPro" id="IPR011761">
    <property type="entry name" value="ATP-grasp"/>
</dbReference>
<gene>
    <name evidence="13" type="ORF">FO059_05455</name>
</gene>
<evidence type="ECO:0000256" key="6">
    <source>
        <dbReference type="ARBA" id="ARBA00023267"/>
    </source>
</evidence>
<dbReference type="GO" id="GO:0004075">
    <property type="term" value="F:biotin carboxylase activity"/>
    <property type="evidence" value="ECO:0007669"/>
    <property type="project" value="UniProtKB-EC"/>
</dbReference>
<dbReference type="SUPFAM" id="SSF56059">
    <property type="entry name" value="Glutathione synthetase ATP-binding domain-like"/>
    <property type="match status" value="1"/>
</dbReference>
<dbReference type="FunFam" id="3.40.50.20:FF:000010">
    <property type="entry name" value="Propionyl-CoA carboxylase subunit alpha"/>
    <property type="match status" value="1"/>
</dbReference>
<dbReference type="EC" id="6.3.4.14" evidence="2"/>
<dbReference type="PANTHER" id="PTHR18866">
    <property type="entry name" value="CARBOXYLASE:PYRUVATE/ACETYL-COA/PROPIONYL-COA CARBOXYLASE"/>
    <property type="match status" value="1"/>
</dbReference>
<dbReference type="InterPro" id="IPR000089">
    <property type="entry name" value="Biotin_lipoyl"/>
</dbReference>
<evidence type="ECO:0000313" key="13">
    <source>
        <dbReference type="EMBL" id="QDQ96883.1"/>
    </source>
</evidence>
<keyword evidence="6" id="KW-0092">Biotin</keyword>
<evidence type="ECO:0000259" key="12">
    <source>
        <dbReference type="PROSITE" id="PS50979"/>
    </source>
</evidence>
<dbReference type="OrthoDB" id="9760256at2"/>
<evidence type="ECO:0000256" key="8">
    <source>
        <dbReference type="PROSITE-ProRule" id="PRU00409"/>
    </source>
</evidence>
<dbReference type="InterPro" id="IPR050856">
    <property type="entry name" value="Biotin_carboxylase_complex"/>
</dbReference>
<dbReference type="Gene3D" id="2.40.50.100">
    <property type="match status" value="1"/>
</dbReference>
<dbReference type="SMART" id="SM00878">
    <property type="entry name" value="Biotin_carb_C"/>
    <property type="match status" value="1"/>
</dbReference>
<organism evidence="13 14">
    <name type="scientific">Tomitella fengzijianii</name>
    <dbReference type="NCBI Taxonomy" id="2597660"/>
    <lineage>
        <taxon>Bacteria</taxon>
        <taxon>Bacillati</taxon>
        <taxon>Actinomycetota</taxon>
        <taxon>Actinomycetes</taxon>
        <taxon>Mycobacteriales</taxon>
        <taxon>Tomitella</taxon>
    </lineage>
</organism>
<dbReference type="AlphaFoldDB" id="A0A516X1E8"/>
<evidence type="ECO:0000313" key="14">
    <source>
        <dbReference type="Proteomes" id="UP000317344"/>
    </source>
</evidence>
<dbReference type="PROSITE" id="PS50979">
    <property type="entry name" value="BC"/>
    <property type="match status" value="1"/>
</dbReference>
<reference evidence="13 14" key="2">
    <citation type="submission" date="2019-07" db="EMBL/GenBank/DDBJ databases">
        <authorList>
            <person name="Huang Y."/>
        </authorList>
    </citation>
    <scope>NUCLEOTIDE SEQUENCE [LARGE SCALE GENOMIC DNA]</scope>
    <source>
        <strain evidence="13 14">HY188</strain>
    </source>
</reference>
<dbReference type="InterPro" id="IPR005482">
    <property type="entry name" value="Biotin_COase_C"/>
</dbReference>